<organism evidence="7 8">
    <name type="scientific">Streptomyces tateyamensis</name>
    <dbReference type="NCBI Taxonomy" id="565073"/>
    <lineage>
        <taxon>Bacteria</taxon>
        <taxon>Bacillati</taxon>
        <taxon>Actinomycetota</taxon>
        <taxon>Actinomycetes</taxon>
        <taxon>Kitasatosporales</taxon>
        <taxon>Streptomycetaceae</taxon>
        <taxon>Streptomyces</taxon>
    </lineage>
</organism>
<evidence type="ECO:0000256" key="1">
    <source>
        <dbReference type="ARBA" id="ARBA00010641"/>
    </source>
</evidence>
<dbReference type="InterPro" id="IPR013325">
    <property type="entry name" value="RNA_pol_sigma_r2"/>
</dbReference>
<evidence type="ECO:0000256" key="5">
    <source>
        <dbReference type="ARBA" id="ARBA00023163"/>
    </source>
</evidence>
<dbReference type="GO" id="GO:0006352">
    <property type="term" value="P:DNA-templated transcription initiation"/>
    <property type="evidence" value="ECO:0007669"/>
    <property type="project" value="InterPro"/>
</dbReference>
<dbReference type="OrthoDB" id="3777963at2"/>
<dbReference type="AlphaFoldDB" id="A0A2V4NFV5"/>
<dbReference type="GO" id="GO:0003677">
    <property type="term" value="F:DNA binding"/>
    <property type="evidence" value="ECO:0007669"/>
    <property type="project" value="UniProtKB-KW"/>
</dbReference>
<dbReference type="PANTHER" id="PTHR43133">
    <property type="entry name" value="RNA POLYMERASE ECF-TYPE SIGMA FACTO"/>
    <property type="match status" value="1"/>
</dbReference>
<evidence type="ECO:0000256" key="3">
    <source>
        <dbReference type="ARBA" id="ARBA00023082"/>
    </source>
</evidence>
<comment type="similarity">
    <text evidence="1">Belongs to the sigma-70 factor family. ECF subfamily.</text>
</comment>
<keyword evidence="5" id="KW-0804">Transcription</keyword>
<gene>
    <name evidence="7" type="ORF">C7C46_10255</name>
</gene>
<keyword evidence="3" id="KW-0731">Sigma factor</keyword>
<dbReference type="Gene3D" id="1.10.1740.10">
    <property type="match status" value="1"/>
</dbReference>
<dbReference type="InterPro" id="IPR014325">
    <property type="entry name" value="RNA_pol_sigma-E_actinobac"/>
</dbReference>
<sequence>MSRQDTADPFDTFVAARYTALLRAAYLITADPHEAGDLLHDSLARVYPKRHAIRDPALVEGYLRRTMVRTHVSRWRRSRREAATDRPPELPVEPAERDLALEAALRALPPRQRAAVALHYYLDLSTAQVAEELGCSQATAKTHLARALKALRIRLAEQREEAGRGE</sequence>
<accession>A0A2V4NFV5</accession>
<evidence type="ECO:0000256" key="2">
    <source>
        <dbReference type="ARBA" id="ARBA00023015"/>
    </source>
</evidence>
<name>A0A2V4NFV5_9ACTN</name>
<dbReference type="InterPro" id="IPR013249">
    <property type="entry name" value="RNA_pol_sigma70_r4_t2"/>
</dbReference>
<dbReference type="SUPFAM" id="SSF88659">
    <property type="entry name" value="Sigma3 and sigma4 domains of RNA polymerase sigma factors"/>
    <property type="match status" value="1"/>
</dbReference>
<dbReference type="InterPro" id="IPR036388">
    <property type="entry name" value="WH-like_DNA-bd_sf"/>
</dbReference>
<evidence type="ECO:0000313" key="8">
    <source>
        <dbReference type="Proteomes" id="UP000248039"/>
    </source>
</evidence>
<dbReference type="RefSeq" id="WP_110668060.1">
    <property type="nucleotide sequence ID" value="NZ_PYBW01000030.1"/>
</dbReference>
<dbReference type="Pfam" id="PF08281">
    <property type="entry name" value="Sigma70_r4_2"/>
    <property type="match status" value="1"/>
</dbReference>
<dbReference type="PANTHER" id="PTHR43133:SF50">
    <property type="entry name" value="ECF RNA POLYMERASE SIGMA FACTOR SIGM"/>
    <property type="match status" value="1"/>
</dbReference>
<keyword evidence="4" id="KW-0238">DNA-binding</keyword>
<dbReference type="GO" id="GO:0016987">
    <property type="term" value="F:sigma factor activity"/>
    <property type="evidence" value="ECO:0007669"/>
    <property type="project" value="UniProtKB-KW"/>
</dbReference>
<comment type="caution">
    <text evidence="7">The sequence shown here is derived from an EMBL/GenBank/DDBJ whole genome shotgun (WGS) entry which is preliminary data.</text>
</comment>
<feature type="domain" description="RNA polymerase sigma factor 70 region 4 type 2" evidence="6">
    <location>
        <begin position="99"/>
        <end position="151"/>
    </location>
</feature>
<evidence type="ECO:0000313" key="7">
    <source>
        <dbReference type="EMBL" id="PYC82725.1"/>
    </source>
</evidence>
<reference evidence="7 8" key="1">
    <citation type="submission" date="2018-03" db="EMBL/GenBank/DDBJ databases">
        <title>Bioinformatic expansion and discovery of thiopeptide antibiotics.</title>
        <authorList>
            <person name="Schwalen C.J."/>
            <person name="Hudson G.A."/>
            <person name="Mitchell D.A."/>
        </authorList>
    </citation>
    <scope>NUCLEOTIDE SEQUENCE [LARGE SCALE GENOMIC DNA]</scope>
    <source>
        <strain evidence="7 8">ATCC 21389</strain>
    </source>
</reference>
<keyword evidence="8" id="KW-1185">Reference proteome</keyword>
<dbReference type="CDD" id="cd06171">
    <property type="entry name" value="Sigma70_r4"/>
    <property type="match status" value="1"/>
</dbReference>
<proteinExistence type="inferred from homology"/>
<dbReference type="InterPro" id="IPR014284">
    <property type="entry name" value="RNA_pol_sigma-70_dom"/>
</dbReference>
<dbReference type="EMBL" id="PYBW01000030">
    <property type="protein sequence ID" value="PYC82725.1"/>
    <property type="molecule type" value="Genomic_DNA"/>
</dbReference>
<dbReference type="Gene3D" id="1.10.10.10">
    <property type="entry name" value="Winged helix-like DNA-binding domain superfamily/Winged helix DNA-binding domain"/>
    <property type="match status" value="1"/>
</dbReference>
<evidence type="ECO:0000259" key="6">
    <source>
        <dbReference type="Pfam" id="PF08281"/>
    </source>
</evidence>
<dbReference type="NCBIfam" id="TIGR02937">
    <property type="entry name" value="sigma70-ECF"/>
    <property type="match status" value="1"/>
</dbReference>
<protein>
    <submittedName>
        <fullName evidence="7">SigE family RNA polymerase sigma factor</fullName>
    </submittedName>
</protein>
<dbReference type="InterPro" id="IPR039425">
    <property type="entry name" value="RNA_pol_sigma-70-like"/>
</dbReference>
<dbReference type="InterPro" id="IPR013324">
    <property type="entry name" value="RNA_pol_sigma_r3/r4-like"/>
</dbReference>
<dbReference type="Proteomes" id="UP000248039">
    <property type="component" value="Unassembled WGS sequence"/>
</dbReference>
<dbReference type="SUPFAM" id="SSF88946">
    <property type="entry name" value="Sigma2 domain of RNA polymerase sigma factors"/>
    <property type="match status" value="1"/>
</dbReference>
<keyword evidence="2" id="KW-0805">Transcription regulation</keyword>
<evidence type="ECO:0000256" key="4">
    <source>
        <dbReference type="ARBA" id="ARBA00023125"/>
    </source>
</evidence>
<dbReference type="NCBIfam" id="TIGR02983">
    <property type="entry name" value="SigE-fam_strep"/>
    <property type="match status" value="1"/>
</dbReference>